<keyword evidence="1" id="KW-0808">Transferase</keyword>
<dbReference type="AlphaFoldDB" id="A0A6N9U4A9"/>
<evidence type="ECO:0000313" key="2">
    <source>
        <dbReference type="Proteomes" id="UP000471293"/>
    </source>
</evidence>
<dbReference type="GO" id="GO:0016740">
    <property type="term" value="F:transferase activity"/>
    <property type="evidence" value="ECO:0007669"/>
    <property type="project" value="UniProtKB-KW"/>
</dbReference>
<sequence length="67" mass="6918">MLRKSSTEESRLTVLHLVQPVEGGVARVVTDLVAAQVRAGLRPVVACPPGGGLAEGAAEAGARVWAW</sequence>
<reference evidence="1 2" key="1">
    <citation type="submission" date="2020-01" db="EMBL/GenBank/DDBJ databases">
        <title>Insect and environment-associated Actinomycetes.</title>
        <authorList>
            <person name="Currrie C."/>
            <person name="Chevrette M."/>
            <person name="Carlson C."/>
            <person name="Stubbendieck R."/>
            <person name="Wendt-Pienkowski E."/>
        </authorList>
    </citation>
    <scope>NUCLEOTIDE SEQUENCE [LARGE SCALE GENOMIC DNA]</scope>
    <source>
        <strain evidence="1 2">SID11342</strain>
    </source>
</reference>
<evidence type="ECO:0000313" key="1">
    <source>
        <dbReference type="EMBL" id="NEA15695.1"/>
    </source>
</evidence>
<comment type="caution">
    <text evidence="1">The sequence shown here is derived from an EMBL/GenBank/DDBJ whole genome shotgun (WGS) entry which is preliminary data.</text>
</comment>
<gene>
    <name evidence="1" type="ORF">G3I29_09155</name>
</gene>
<name>A0A6N9U4A9_STRHA</name>
<accession>A0A6N9U4A9</accession>
<proteinExistence type="predicted"/>
<protein>
    <submittedName>
        <fullName evidence="1">Glycosyltransferase family 1 protein</fullName>
    </submittedName>
</protein>
<dbReference type="EMBL" id="JAAGLQ010000187">
    <property type="protein sequence ID" value="NEA15695.1"/>
    <property type="molecule type" value="Genomic_DNA"/>
</dbReference>
<feature type="non-terminal residue" evidence="1">
    <location>
        <position position="67"/>
    </location>
</feature>
<dbReference type="Proteomes" id="UP000471293">
    <property type="component" value="Unassembled WGS sequence"/>
</dbReference>
<organism evidence="1 2">
    <name type="scientific">Streptomyces halstedii</name>
    <dbReference type="NCBI Taxonomy" id="1944"/>
    <lineage>
        <taxon>Bacteria</taxon>
        <taxon>Bacillati</taxon>
        <taxon>Actinomycetota</taxon>
        <taxon>Actinomycetes</taxon>
        <taxon>Kitasatosporales</taxon>
        <taxon>Streptomycetaceae</taxon>
        <taxon>Streptomyces</taxon>
    </lineage>
</organism>